<reference evidence="1" key="1">
    <citation type="submission" date="2020-05" db="EMBL/GenBank/DDBJ databases">
        <title>Large-scale comparative analyses of tick genomes elucidate their genetic diversity and vector capacities.</title>
        <authorList>
            <person name="Jia N."/>
            <person name="Wang J."/>
            <person name="Shi W."/>
            <person name="Du L."/>
            <person name="Sun Y."/>
            <person name="Zhan W."/>
            <person name="Jiang J."/>
            <person name="Wang Q."/>
            <person name="Zhang B."/>
            <person name="Ji P."/>
            <person name="Sakyi L.B."/>
            <person name="Cui X."/>
            <person name="Yuan T."/>
            <person name="Jiang B."/>
            <person name="Yang W."/>
            <person name="Lam T.T.-Y."/>
            <person name="Chang Q."/>
            <person name="Ding S."/>
            <person name="Wang X."/>
            <person name="Zhu J."/>
            <person name="Ruan X."/>
            <person name="Zhao L."/>
            <person name="Wei J."/>
            <person name="Que T."/>
            <person name="Du C."/>
            <person name="Cheng J."/>
            <person name="Dai P."/>
            <person name="Han X."/>
            <person name="Huang E."/>
            <person name="Gao Y."/>
            <person name="Liu J."/>
            <person name="Shao H."/>
            <person name="Ye R."/>
            <person name="Li L."/>
            <person name="Wei W."/>
            <person name="Wang X."/>
            <person name="Wang C."/>
            <person name="Yang T."/>
            <person name="Huo Q."/>
            <person name="Li W."/>
            <person name="Guo W."/>
            <person name="Chen H."/>
            <person name="Zhou L."/>
            <person name="Ni X."/>
            <person name="Tian J."/>
            <person name="Zhou Y."/>
            <person name="Sheng Y."/>
            <person name="Liu T."/>
            <person name="Pan Y."/>
            <person name="Xia L."/>
            <person name="Li J."/>
            <person name="Zhao F."/>
            <person name="Cao W."/>
        </authorList>
    </citation>
    <scope>NUCLEOTIDE SEQUENCE</scope>
    <source>
        <strain evidence="1">Hyas-2018</strain>
    </source>
</reference>
<evidence type="ECO:0000313" key="2">
    <source>
        <dbReference type="Proteomes" id="UP000821845"/>
    </source>
</evidence>
<dbReference type="EMBL" id="CM023481">
    <property type="protein sequence ID" value="KAH6947954.1"/>
    <property type="molecule type" value="Genomic_DNA"/>
</dbReference>
<keyword evidence="2" id="KW-1185">Reference proteome</keyword>
<organism evidence="1 2">
    <name type="scientific">Hyalomma asiaticum</name>
    <name type="common">Tick</name>
    <dbReference type="NCBI Taxonomy" id="266040"/>
    <lineage>
        <taxon>Eukaryota</taxon>
        <taxon>Metazoa</taxon>
        <taxon>Ecdysozoa</taxon>
        <taxon>Arthropoda</taxon>
        <taxon>Chelicerata</taxon>
        <taxon>Arachnida</taxon>
        <taxon>Acari</taxon>
        <taxon>Parasitiformes</taxon>
        <taxon>Ixodida</taxon>
        <taxon>Ixodoidea</taxon>
        <taxon>Ixodidae</taxon>
        <taxon>Hyalomminae</taxon>
        <taxon>Hyalomma</taxon>
    </lineage>
</organism>
<sequence>MGLTCSDARCRLHPVSLACCPRRSLVSQASRLTMVGSNSRRADELQGHLPAQQHCCRAAQSSFPVFQQRHLIHGAQALCYRRYLFAAAPLTKVLTTRPPLAAVPCLVLARPCARRLRCGRLQAASSSPTRYEAFDFHHECRRMQWDRLSILMDRISHDQDDFGTGKRTILGAFRDGYNSAVRYIKNNFNDGFRQDAIDLFLGNYRVQEGEGASLSCPLAVSRDRKYWVLPCFLVFALSSCLYCLCFMGAYTKEFFLYFLFSLAIAILTLMAIVYYGTEFVDFPKLRDLTPSRRSE</sequence>
<evidence type="ECO:0000313" key="1">
    <source>
        <dbReference type="EMBL" id="KAH6947954.1"/>
    </source>
</evidence>
<proteinExistence type="predicted"/>
<accession>A0ACB7TP78</accession>
<dbReference type="Proteomes" id="UP000821845">
    <property type="component" value="Chromosome 1"/>
</dbReference>
<gene>
    <name evidence="1" type="ORF">HPB50_022183</name>
</gene>
<name>A0ACB7TP78_HYAAI</name>
<protein>
    <submittedName>
        <fullName evidence="1">Uncharacterized protein</fullName>
    </submittedName>
</protein>
<comment type="caution">
    <text evidence="1">The sequence shown here is derived from an EMBL/GenBank/DDBJ whole genome shotgun (WGS) entry which is preliminary data.</text>
</comment>